<evidence type="ECO:0000313" key="2">
    <source>
        <dbReference type="EMBL" id="ABD25257.1"/>
    </source>
</evidence>
<dbReference type="HOGENOM" id="CLU_2554910_0_0_5"/>
<feature type="domain" description="ScoMcrA-like N-terminal head" evidence="1">
    <location>
        <begin position="4"/>
        <end position="79"/>
    </location>
</feature>
<dbReference type="Pfam" id="PF26345">
    <property type="entry name" value="ScoMcrA_N"/>
    <property type="match status" value="1"/>
</dbReference>
<evidence type="ECO:0000313" key="3">
    <source>
        <dbReference type="Proteomes" id="UP000009134"/>
    </source>
</evidence>
<dbReference type="RefSeq" id="WP_011444471.1">
    <property type="nucleotide sequence ID" value="NC_007794.1"/>
</dbReference>
<sequence length="82" mass="9159">MPNKADVLRQIAECDQLGVPAFLAKYANGRGSRTTWIDYAGREYPIKAIWASAHSPAIPPRSFKTNDAEPELKRLGFSVIKR</sequence>
<reference evidence="3" key="1">
    <citation type="submission" date="2006-01" db="EMBL/GenBank/DDBJ databases">
        <title>Complete sequence of Novosphingobium aromaticivorans DSM 12444.</title>
        <authorList>
            <consortium name="US DOE Joint Genome Institute"/>
            <person name="Copeland A."/>
            <person name="Lucas S."/>
            <person name="Lapidus A."/>
            <person name="Barry K."/>
            <person name="Detter J.C."/>
            <person name="Glavina T."/>
            <person name="Hammon N."/>
            <person name="Israni S."/>
            <person name="Pitluck S."/>
            <person name="Chain P."/>
            <person name="Malfatti S."/>
            <person name="Shin M."/>
            <person name="Vergez L."/>
            <person name="Schmutz J."/>
            <person name="Larimer F."/>
            <person name="Land M."/>
            <person name="Kyrpides N."/>
            <person name="Ivanova N."/>
            <person name="Fredrickson J."/>
            <person name="Balkwill D."/>
            <person name="Romine M.F."/>
            <person name="Richardson P."/>
        </authorList>
    </citation>
    <scope>NUCLEOTIDE SEQUENCE [LARGE SCALE GENOMIC DNA]</scope>
    <source>
        <strain evidence="3">ATCC 700278 / DSM 12444 / CCUG 56034 / CIP 105152 / NBRC 16084 / F199</strain>
    </source>
</reference>
<dbReference type="InterPro" id="IPR058807">
    <property type="entry name" value="ScoMcrA_N"/>
</dbReference>
<dbReference type="KEGG" id="nar:Saro_0812"/>
<dbReference type="Proteomes" id="UP000009134">
    <property type="component" value="Chromosome"/>
</dbReference>
<proteinExistence type="predicted"/>
<name>Q2GA66_NOVAD</name>
<organism evidence="2 3">
    <name type="scientific">Novosphingobium aromaticivorans (strain ATCC 700278 / DSM 12444 / CCUG 56034 / CIP 105152 / NBRC 16084 / F199)</name>
    <dbReference type="NCBI Taxonomy" id="279238"/>
    <lineage>
        <taxon>Bacteria</taxon>
        <taxon>Pseudomonadati</taxon>
        <taxon>Pseudomonadota</taxon>
        <taxon>Alphaproteobacteria</taxon>
        <taxon>Sphingomonadales</taxon>
        <taxon>Sphingomonadaceae</taxon>
        <taxon>Novosphingobium</taxon>
    </lineage>
</organism>
<protein>
    <recommendedName>
        <fullName evidence="1">ScoMcrA-like N-terminal head domain-containing protein</fullName>
    </recommendedName>
</protein>
<evidence type="ECO:0000259" key="1">
    <source>
        <dbReference type="Pfam" id="PF26345"/>
    </source>
</evidence>
<accession>Q2GA66</accession>
<dbReference type="AlphaFoldDB" id="Q2GA66"/>
<keyword evidence="3" id="KW-1185">Reference proteome</keyword>
<dbReference type="STRING" id="279238.Saro_0812"/>
<gene>
    <name evidence="2" type="ordered locus">Saro_0812</name>
</gene>
<dbReference type="EMBL" id="CP000248">
    <property type="protein sequence ID" value="ABD25257.1"/>
    <property type="molecule type" value="Genomic_DNA"/>
</dbReference>